<dbReference type="OrthoDB" id="204947at2157"/>
<dbReference type="EMBL" id="AOIL01000049">
    <property type="protein sequence ID" value="ELY89324.1"/>
    <property type="molecule type" value="Genomic_DNA"/>
</dbReference>
<dbReference type="AlphaFoldDB" id="L9ZSG4"/>
<gene>
    <name evidence="4" type="ORF">C484_13555</name>
</gene>
<feature type="domain" description="DUF7575" evidence="3">
    <location>
        <begin position="103"/>
        <end position="129"/>
    </location>
</feature>
<organism evidence="4 5">
    <name type="scientific">Natrialba taiwanensis DSM 12281</name>
    <dbReference type="NCBI Taxonomy" id="1230458"/>
    <lineage>
        <taxon>Archaea</taxon>
        <taxon>Methanobacteriati</taxon>
        <taxon>Methanobacteriota</taxon>
        <taxon>Stenosarchaea group</taxon>
        <taxon>Halobacteria</taxon>
        <taxon>Halobacteriales</taxon>
        <taxon>Natrialbaceae</taxon>
        <taxon>Natrialba</taxon>
    </lineage>
</organism>
<keyword evidence="5" id="KW-1185">Reference proteome</keyword>
<feature type="transmembrane region" description="Helical" evidence="2">
    <location>
        <begin position="73"/>
        <end position="91"/>
    </location>
</feature>
<evidence type="ECO:0000256" key="2">
    <source>
        <dbReference type="SAM" id="Phobius"/>
    </source>
</evidence>
<evidence type="ECO:0000313" key="4">
    <source>
        <dbReference type="EMBL" id="ELY89324.1"/>
    </source>
</evidence>
<protein>
    <recommendedName>
        <fullName evidence="3">DUF7575 domain-containing protein</fullName>
    </recommendedName>
</protein>
<keyword evidence="2" id="KW-1133">Transmembrane helix</keyword>
<evidence type="ECO:0000313" key="5">
    <source>
        <dbReference type="Proteomes" id="UP000011648"/>
    </source>
</evidence>
<keyword evidence="2" id="KW-0812">Transmembrane</keyword>
<reference evidence="4 5" key="1">
    <citation type="journal article" date="2014" name="PLoS Genet.">
        <title>Phylogenetically driven sequencing of extremely halophilic archaea reveals strategies for static and dynamic osmo-response.</title>
        <authorList>
            <person name="Becker E.A."/>
            <person name="Seitzer P.M."/>
            <person name="Tritt A."/>
            <person name="Larsen D."/>
            <person name="Krusor M."/>
            <person name="Yao A.I."/>
            <person name="Wu D."/>
            <person name="Madern D."/>
            <person name="Eisen J.A."/>
            <person name="Darling A.E."/>
            <person name="Facciotti M.T."/>
        </authorList>
    </citation>
    <scope>NUCLEOTIDE SEQUENCE [LARGE SCALE GENOMIC DNA]</scope>
    <source>
        <strain evidence="4 5">DSM 12281</strain>
    </source>
</reference>
<dbReference type="InterPro" id="IPR055997">
    <property type="entry name" value="DUF7575"/>
</dbReference>
<dbReference type="PATRIC" id="fig|1230458.4.peg.2731"/>
<evidence type="ECO:0000256" key="1">
    <source>
        <dbReference type="SAM" id="MobiDB-lite"/>
    </source>
</evidence>
<dbReference type="Proteomes" id="UP000011648">
    <property type="component" value="Unassembled WGS sequence"/>
</dbReference>
<keyword evidence="2" id="KW-0472">Membrane</keyword>
<proteinExistence type="predicted"/>
<comment type="caution">
    <text evidence="4">The sequence shown here is derived from an EMBL/GenBank/DDBJ whole genome shotgun (WGS) entry which is preliminary data.</text>
</comment>
<dbReference type="Pfam" id="PF24460">
    <property type="entry name" value="DUF7575"/>
    <property type="match status" value="1"/>
</dbReference>
<name>L9ZSG4_9EURY</name>
<evidence type="ECO:0000259" key="3">
    <source>
        <dbReference type="Pfam" id="PF24460"/>
    </source>
</evidence>
<feature type="region of interest" description="Disordered" evidence="1">
    <location>
        <begin position="131"/>
        <end position="151"/>
    </location>
</feature>
<dbReference type="RefSeq" id="WP_006826407.1">
    <property type="nucleotide sequence ID" value="NZ_AOIL01000049.1"/>
</dbReference>
<feature type="transmembrane region" description="Helical" evidence="2">
    <location>
        <begin position="30"/>
        <end position="52"/>
    </location>
</feature>
<accession>L9ZSG4</accession>
<sequence>MTWLRALVIGGISLLVPGAGHALLRDWLRAFAFGGLFIVAGLFFLPTAEIAAADSFADSMTIATQETERITQFLFSFIALFAAIDATFRALGVPPGRGSNDADGPTCPTCGKELDEDLSFCHWCTTRLESPPAGEGETAGAVNATDESRNH</sequence>